<dbReference type="Proteomes" id="UP000823561">
    <property type="component" value="Chromosome 12"/>
</dbReference>
<sequence>MQQTQHNGPQTPELADENGFQISQTFCAQVDCLKWPKTGDRKDLNIERLALLRSYVPSNHLLFTRISGLNALESMQCENGQLVCLCIDLQ</sequence>
<evidence type="ECO:0000313" key="2">
    <source>
        <dbReference type="Proteomes" id="UP000823561"/>
    </source>
</evidence>
<comment type="caution">
    <text evidence="1">The sequence shown here is derived from an EMBL/GenBank/DDBJ whole genome shotgun (WGS) entry which is preliminary data.</text>
</comment>
<proteinExistence type="predicted"/>
<protein>
    <submittedName>
        <fullName evidence="1">Uncharacterized protein</fullName>
    </submittedName>
</protein>
<accession>A0AAV6GAB2</accession>
<dbReference type="EMBL" id="JADWDJ010000012">
    <property type="protein sequence ID" value="KAG5272074.1"/>
    <property type="molecule type" value="Genomic_DNA"/>
</dbReference>
<keyword evidence="2" id="KW-1185">Reference proteome</keyword>
<reference evidence="1" key="1">
    <citation type="submission" date="2020-10" db="EMBL/GenBank/DDBJ databases">
        <title>Chromosome-scale genome assembly of the Allis shad, Alosa alosa.</title>
        <authorList>
            <person name="Margot Z."/>
            <person name="Christophe K."/>
            <person name="Cabau C."/>
            <person name="Louis A."/>
            <person name="Berthelot C."/>
            <person name="Parey E."/>
            <person name="Roest Crollius H."/>
            <person name="Montfort J."/>
            <person name="Robinson-Rechavi M."/>
            <person name="Bucao C."/>
            <person name="Bouchez O."/>
            <person name="Gislard M."/>
            <person name="Lluch J."/>
            <person name="Milhes M."/>
            <person name="Lampietro C."/>
            <person name="Lopez Roques C."/>
            <person name="Donnadieu C."/>
            <person name="Braasch I."/>
            <person name="Desvignes T."/>
            <person name="Postlethwait J."/>
            <person name="Bobe J."/>
            <person name="Guiguen Y."/>
        </authorList>
    </citation>
    <scope>NUCLEOTIDE SEQUENCE</scope>
    <source>
        <strain evidence="1">M-15738</strain>
        <tissue evidence="1">Blood</tissue>
    </source>
</reference>
<evidence type="ECO:0000313" key="1">
    <source>
        <dbReference type="EMBL" id="KAG5272074.1"/>
    </source>
</evidence>
<dbReference type="AlphaFoldDB" id="A0AAV6GAB2"/>
<organism evidence="1 2">
    <name type="scientific">Alosa alosa</name>
    <name type="common">allis shad</name>
    <dbReference type="NCBI Taxonomy" id="278164"/>
    <lineage>
        <taxon>Eukaryota</taxon>
        <taxon>Metazoa</taxon>
        <taxon>Chordata</taxon>
        <taxon>Craniata</taxon>
        <taxon>Vertebrata</taxon>
        <taxon>Euteleostomi</taxon>
        <taxon>Actinopterygii</taxon>
        <taxon>Neopterygii</taxon>
        <taxon>Teleostei</taxon>
        <taxon>Clupei</taxon>
        <taxon>Clupeiformes</taxon>
        <taxon>Clupeoidei</taxon>
        <taxon>Clupeidae</taxon>
        <taxon>Alosa</taxon>
    </lineage>
</organism>
<gene>
    <name evidence="1" type="ORF">AALO_G00161370</name>
</gene>
<name>A0AAV6GAB2_9TELE</name>